<evidence type="ECO:0000259" key="2">
    <source>
        <dbReference type="Pfam" id="PF05699"/>
    </source>
</evidence>
<dbReference type="OMA" id="STVECGF"/>
<dbReference type="PANTHER" id="PTHR46880">
    <property type="entry name" value="RAS-ASSOCIATING DOMAIN-CONTAINING PROTEIN"/>
    <property type="match status" value="1"/>
</dbReference>
<dbReference type="Proteomes" id="UP000887568">
    <property type="component" value="Unplaced"/>
</dbReference>
<evidence type="ECO:0000313" key="4">
    <source>
        <dbReference type="Proteomes" id="UP000887568"/>
    </source>
</evidence>
<keyword evidence="4" id="KW-1185">Reference proteome</keyword>
<evidence type="ECO:0000256" key="1">
    <source>
        <dbReference type="SAM" id="MobiDB-lite"/>
    </source>
</evidence>
<name>A0A914AGP6_PATMI</name>
<reference evidence="3" key="1">
    <citation type="submission" date="2022-11" db="UniProtKB">
        <authorList>
            <consortium name="EnsemblMetazoa"/>
        </authorList>
    </citation>
    <scope>IDENTIFICATION</scope>
</reference>
<protein>
    <recommendedName>
        <fullName evidence="2">HAT C-terminal dimerisation domain-containing protein</fullName>
    </recommendedName>
</protein>
<dbReference type="SUPFAM" id="SSF53098">
    <property type="entry name" value="Ribonuclease H-like"/>
    <property type="match status" value="1"/>
</dbReference>
<dbReference type="PANTHER" id="PTHR46880:SF9">
    <property type="entry name" value="ZINC FINGER PROTEIN 862"/>
    <property type="match status" value="1"/>
</dbReference>
<proteinExistence type="predicted"/>
<dbReference type="GO" id="GO:0046983">
    <property type="term" value="F:protein dimerization activity"/>
    <property type="evidence" value="ECO:0007669"/>
    <property type="project" value="InterPro"/>
</dbReference>
<feature type="region of interest" description="Disordered" evidence="1">
    <location>
        <begin position="353"/>
        <end position="397"/>
    </location>
</feature>
<dbReference type="OrthoDB" id="10064351at2759"/>
<feature type="region of interest" description="Disordered" evidence="1">
    <location>
        <begin position="577"/>
        <end position="796"/>
    </location>
</feature>
<accession>A0A914AGP6</accession>
<dbReference type="EnsemblMetazoa" id="XM_038207232.1">
    <property type="protein sequence ID" value="XP_038063160.1"/>
    <property type="gene ID" value="LOC119733866"/>
</dbReference>
<feature type="compositionally biased region" description="Acidic residues" evidence="1">
    <location>
        <begin position="614"/>
        <end position="738"/>
    </location>
</feature>
<evidence type="ECO:0000313" key="3">
    <source>
        <dbReference type="EnsemblMetazoa" id="XP_038063160.1"/>
    </source>
</evidence>
<sequence length="796" mass="88617">MAVDGLPLSTFKTLVRVQKANGVKLIEGTESSNKAREFVHEIANAIRAKLSSILCSSTAFSVLSDGSQARKTSSEKELVMVQVVKAGHSVFYVAALENIDSYGDANAENLHKSLDNALENKLKIPHDKYTKALVSATADGASVNTGIYNGLLVRFQKAERPWLVSIHCVSHRLELAVKDTLMKEGPFKQVSEMMTTLYYLMKQSGKFKRHFEVTASALHCQVYRFPKVHGTRFVGHQRKGLKILLHNWIPLAQAIENSIASKKHTNMDAKLNGILKKLRSLQFLAMCSLLYELLDIVSSLSLKFERGDVQTFEVLPAIDVTKVRLQDLLEDEDPVKKAGYSIEGNSVLCNLPKGGHMRKSAEKRETVSVELDGMSHAQRRSDTSTSSTTDESDMSRKLKQKVVPALMKKLDERFQSFSNTLFKNMFWVNPANWRSDAPETEIESLQACSNHFSTTLVASGFDSSKIKLEWQTLKIVHKSFYQGMEAGEMWAKVLQYRRKEFPNLCLLVELIMAIGVSNSTVECGFSMLTAMLSDRRLSLSHTTMEDLLVIKANHQVWSESERDDIIEASLKNFMSSKRRKRQVQNSTPNFATVEHGHSMPKKMKCSNVANSDTQDSDTQDSDTQDSDTQDSDTQDSDTQDSDTQDSDTLDSDTQDSDTQDSDTQDSDTQDSDTQDSDTQDSDTQDSDTQDSDTQDSDTQDSDTQDSDTQDSDTQDSDTQDSDTQDSDTQDSDTQDSDTDSSTSDSDLSGQTDLDNQSGTEHVSDDEPDHGGGPSRSVEQEDRGDKDFDDTDSDSSF</sequence>
<feature type="domain" description="HAT C-terminal dimerisation" evidence="2">
    <location>
        <begin position="488"/>
        <end position="553"/>
    </location>
</feature>
<organism evidence="3 4">
    <name type="scientific">Patiria miniata</name>
    <name type="common">Bat star</name>
    <name type="synonym">Asterina miniata</name>
    <dbReference type="NCBI Taxonomy" id="46514"/>
    <lineage>
        <taxon>Eukaryota</taxon>
        <taxon>Metazoa</taxon>
        <taxon>Echinodermata</taxon>
        <taxon>Eleutherozoa</taxon>
        <taxon>Asterozoa</taxon>
        <taxon>Asteroidea</taxon>
        <taxon>Valvatacea</taxon>
        <taxon>Valvatida</taxon>
        <taxon>Asterinidae</taxon>
        <taxon>Patiria</taxon>
    </lineage>
</organism>
<dbReference type="GeneID" id="119733866"/>
<dbReference type="AlphaFoldDB" id="A0A914AGP6"/>
<dbReference type="InterPro" id="IPR012337">
    <property type="entry name" value="RNaseH-like_sf"/>
</dbReference>
<dbReference type="InterPro" id="IPR008906">
    <property type="entry name" value="HATC_C_dom"/>
</dbReference>
<feature type="compositionally biased region" description="Low complexity" evidence="1">
    <location>
        <begin position="739"/>
        <end position="754"/>
    </location>
</feature>
<dbReference type="RefSeq" id="XP_038063160.1">
    <property type="nucleotide sequence ID" value="XM_038207232.1"/>
</dbReference>
<feature type="compositionally biased region" description="Acidic residues" evidence="1">
    <location>
        <begin position="786"/>
        <end position="796"/>
    </location>
</feature>
<dbReference type="Pfam" id="PF05699">
    <property type="entry name" value="Dimer_Tnp_hAT"/>
    <property type="match status" value="1"/>
</dbReference>